<keyword evidence="1" id="KW-0732">Signal</keyword>
<keyword evidence="3" id="KW-1185">Reference proteome</keyword>
<feature type="chain" id="PRO_5022854071" evidence="1">
    <location>
        <begin position="24"/>
        <end position="137"/>
    </location>
</feature>
<evidence type="ECO:0000313" key="2">
    <source>
        <dbReference type="EMBL" id="TWT87659.1"/>
    </source>
</evidence>
<name>A0A5C5ZJU6_9BACT</name>
<dbReference type="Proteomes" id="UP000315440">
    <property type="component" value="Unassembled WGS sequence"/>
</dbReference>
<evidence type="ECO:0000256" key="1">
    <source>
        <dbReference type="SAM" id="SignalP"/>
    </source>
</evidence>
<gene>
    <name evidence="2" type="ORF">Mal64_32010</name>
</gene>
<feature type="signal peptide" evidence="1">
    <location>
        <begin position="1"/>
        <end position="23"/>
    </location>
</feature>
<dbReference type="AlphaFoldDB" id="A0A5C5ZJU6"/>
<dbReference type="EMBL" id="SJPQ01000003">
    <property type="protein sequence ID" value="TWT87659.1"/>
    <property type="molecule type" value="Genomic_DNA"/>
</dbReference>
<evidence type="ECO:0000313" key="3">
    <source>
        <dbReference type="Proteomes" id="UP000315440"/>
    </source>
</evidence>
<reference evidence="2 3" key="1">
    <citation type="submission" date="2019-02" db="EMBL/GenBank/DDBJ databases">
        <title>Deep-cultivation of Planctomycetes and their phenomic and genomic characterization uncovers novel biology.</title>
        <authorList>
            <person name="Wiegand S."/>
            <person name="Jogler M."/>
            <person name="Boedeker C."/>
            <person name="Pinto D."/>
            <person name="Vollmers J."/>
            <person name="Rivas-Marin E."/>
            <person name="Kohn T."/>
            <person name="Peeters S.H."/>
            <person name="Heuer A."/>
            <person name="Rast P."/>
            <person name="Oberbeckmann S."/>
            <person name="Bunk B."/>
            <person name="Jeske O."/>
            <person name="Meyerdierks A."/>
            <person name="Storesund J.E."/>
            <person name="Kallscheuer N."/>
            <person name="Luecker S."/>
            <person name="Lage O.M."/>
            <person name="Pohl T."/>
            <person name="Merkel B.J."/>
            <person name="Hornburger P."/>
            <person name="Mueller R.-W."/>
            <person name="Bruemmer F."/>
            <person name="Labrenz M."/>
            <person name="Spormann A.M."/>
            <person name="Op Den Camp H."/>
            <person name="Overmann J."/>
            <person name="Amann R."/>
            <person name="Jetten M.S.M."/>
            <person name="Mascher T."/>
            <person name="Medema M.H."/>
            <person name="Devos D.P."/>
            <person name="Kaster A.-K."/>
            <person name="Ovreas L."/>
            <person name="Rohde M."/>
            <person name="Galperin M.Y."/>
            <person name="Jogler C."/>
        </authorList>
    </citation>
    <scope>NUCLEOTIDE SEQUENCE [LARGE SCALE GENOMIC DNA]</scope>
    <source>
        <strain evidence="2 3">Mal64</strain>
    </source>
</reference>
<proteinExistence type="predicted"/>
<dbReference type="OrthoDB" id="297817at2"/>
<protein>
    <submittedName>
        <fullName evidence="2">Uncharacterized protein</fullName>
    </submittedName>
</protein>
<organism evidence="2 3">
    <name type="scientific">Pseudobythopirellula maris</name>
    <dbReference type="NCBI Taxonomy" id="2527991"/>
    <lineage>
        <taxon>Bacteria</taxon>
        <taxon>Pseudomonadati</taxon>
        <taxon>Planctomycetota</taxon>
        <taxon>Planctomycetia</taxon>
        <taxon>Pirellulales</taxon>
        <taxon>Lacipirellulaceae</taxon>
        <taxon>Pseudobythopirellula</taxon>
    </lineage>
</organism>
<sequence precursor="true">MFKTNAMILAVAALLFTGGSAKASDDLLDQMASVNLDEISDASADIEEFGLDGLDVDQLAGDAGAAVDDDSDAIEACFRRFGYRRHRGGYGYGFHRSCYRTYSHCYTNYYRPLYCCRPVYTYVQQCYPVYTSYWGCY</sequence>
<comment type="caution">
    <text evidence="2">The sequence shown here is derived from an EMBL/GenBank/DDBJ whole genome shotgun (WGS) entry which is preliminary data.</text>
</comment>
<accession>A0A5C5ZJU6</accession>
<dbReference type="RefSeq" id="WP_146401992.1">
    <property type="nucleotide sequence ID" value="NZ_SJPQ01000003.1"/>
</dbReference>